<evidence type="ECO:0000313" key="6">
    <source>
        <dbReference type="EMBL" id="TDP96133.1"/>
    </source>
</evidence>
<dbReference type="SUPFAM" id="SSF51679">
    <property type="entry name" value="Bacterial luciferase-like"/>
    <property type="match status" value="1"/>
</dbReference>
<dbReference type="AlphaFoldDB" id="A0A4R6S9K0"/>
<dbReference type="PANTHER" id="PTHR42847">
    <property type="entry name" value="ALKANESULFONATE MONOOXYGENASE"/>
    <property type="match status" value="1"/>
</dbReference>
<dbReference type="InterPro" id="IPR036661">
    <property type="entry name" value="Luciferase-like_sf"/>
</dbReference>
<evidence type="ECO:0000259" key="5">
    <source>
        <dbReference type="Pfam" id="PF00296"/>
    </source>
</evidence>
<dbReference type="GO" id="GO:0046306">
    <property type="term" value="P:alkanesulfonate catabolic process"/>
    <property type="evidence" value="ECO:0007669"/>
    <property type="project" value="TreeGrafter"/>
</dbReference>
<keyword evidence="4 6" id="KW-0503">Monooxygenase</keyword>
<dbReference type="Gene3D" id="3.20.20.30">
    <property type="entry name" value="Luciferase-like domain"/>
    <property type="match status" value="1"/>
</dbReference>
<keyword evidence="7" id="KW-1185">Reference proteome</keyword>
<keyword evidence="3" id="KW-0560">Oxidoreductase</keyword>
<evidence type="ECO:0000256" key="2">
    <source>
        <dbReference type="ARBA" id="ARBA00022643"/>
    </source>
</evidence>
<feature type="domain" description="Luciferase-like" evidence="5">
    <location>
        <begin position="7"/>
        <end position="248"/>
    </location>
</feature>
<evidence type="ECO:0000256" key="3">
    <source>
        <dbReference type="ARBA" id="ARBA00023002"/>
    </source>
</evidence>
<dbReference type="InterPro" id="IPR011251">
    <property type="entry name" value="Luciferase-like_dom"/>
</dbReference>
<reference evidence="6 7" key="1">
    <citation type="submission" date="2019-03" db="EMBL/GenBank/DDBJ databases">
        <title>Genomic Encyclopedia of Type Strains, Phase IV (KMG-IV): sequencing the most valuable type-strain genomes for metagenomic binning, comparative biology and taxonomic classification.</title>
        <authorList>
            <person name="Goeker M."/>
        </authorList>
    </citation>
    <scope>NUCLEOTIDE SEQUENCE [LARGE SCALE GENOMIC DNA]</scope>
    <source>
        <strain evidence="6 7">DSM 45361</strain>
    </source>
</reference>
<dbReference type="RefSeq" id="WP_133851524.1">
    <property type="nucleotide sequence ID" value="NZ_SNXZ01000004.1"/>
</dbReference>
<evidence type="ECO:0000256" key="4">
    <source>
        <dbReference type="ARBA" id="ARBA00023033"/>
    </source>
</evidence>
<dbReference type="PANTHER" id="PTHR42847:SF4">
    <property type="entry name" value="ALKANESULFONATE MONOOXYGENASE-RELATED"/>
    <property type="match status" value="1"/>
</dbReference>
<dbReference type="InterPro" id="IPR019952">
    <property type="entry name" value="F420_OxRdatse_Rv1855c_pred"/>
</dbReference>
<dbReference type="Proteomes" id="UP000295444">
    <property type="component" value="Unassembled WGS sequence"/>
</dbReference>
<gene>
    <name evidence="6" type="ORF">EV186_104113</name>
</gene>
<dbReference type="Pfam" id="PF00296">
    <property type="entry name" value="Bac_luciferase"/>
    <property type="match status" value="1"/>
</dbReference>
<name>A0A4R6S9K0_LABRH</name>
<evidence type="ECO:0000313" key="7">
    <source>
        <dbReference type="Proteomes" id="UP000295444"/>
    </source>
</evidence>
<dbReference type="InterPro" id="IPR050172">
    <property type="entry name" value="SsuD_RutA_monooxygenase"/>
</dbReference>
<dbReference type="OrthoDB" id="4029802at2"/>
<keyword evidence="1" id="KW-0285">Flavoprotein</keyword>
<sequence length="307" mass="33375">MDLRIFTEPQQGAHYDDLLRVARCAEDAGYDAFFRSDHYLSMGAGDGMPGPTDAWTTLAGLARETSRIRLGTLMSSATFRLPGPLAITVAQVDQMSGGRVELGIGTGWYAAEHSAYGIPFPSLKERFDRFAEQLAIITGLWGTPEGQRFSFDGEYYQVADSPALPKPVQDGGPPVILGGAGATRTPALAARYAAEMNTPFLGMEAAARQFERADAERAADRPPLRRSAALVVCVGKDEKSLRRRAEFLGRGLDDLRTNGLAGTPAEVVDTIGRWRERTGISRLYLQLLDLSDVDQVELIAADVRPQL</sequence>
<dbReference type="EMBL" id="SNXZ01000004">
    <property type="protein sequence ID" value="TDP96133.1"/>
    <property type="molecule type" value="Genomic_DNA"/>
</dbReference>
<protein>
    <submittedName>
        <fullName evidence="6">Alkanesulfonate monooxygenase</fullName>
    </submittedName>
</protein>
<comment type="caution">
    <text evidence="6">The sequence shown here is derived from an EMBL/GenBank/DDBJ whole genome shotgun (WGS) entry which is preliminary data.</text>
</comment>
<organism evidence="6 7">
    <name type="scientific">Labedaea rhizosphaerae</name>
    <dbReference type="NCBI Taxonomy" id="598644"/>
    <lineage>
        <taxon>Bacteria</taxon>
        <taxon>Bacillati</taxon>
        <taxon>Actinomycetota</taxon>
        <taxon>Actinomycetes</taxon>
        <taxon>Pseudonocardiales</taxon>
        <taxon>Pseudonocardiaceae</taxon>
        <taxon>Labedaea</taxon>
    </lineage>
</organism>
<accession>A0A4R6S9K0</accession>
<dbReference type="NCBIfam" id="TIGR03560">
    <property type="entry name" value="F420_Rv1855c"/>
    <property type="match status" value="1"/>
</dbReference>
<keyword evidence="2" id="KW-0288">FMN</keyword>
<dbReference type="GO" id="GO:0008726">
    <property type="term" value="F:alkanesulfonate monooxygenase activity"/>
    <property type="evidence" value="ECO:0007669"/>
    <property type="project" value="TreeGrafter"/>
</dbReference>
<evidence type="ECO:0000256" key="1">
    <source>
        <dbReference type="ARBA" id="ARBA00022630"/>
    </source>
</evidence>
<proteinExistence type="predicted"/>